<evidence type="ECO:0000313" key="5">
    <source>
        <dbReference type="EMBL" id="RXI01888.1"/>
    </source>
</evidence>
<keyword evidence="3" id="KW-0496">Mitochondrion</keyword>
<dbReference type="PANTHER" id="PTHR28554:SF1">
    <property type="entry name" value="LARGE RIBOSOMAL SUBUNIT PROTEIN ML45"/>
    <property type="match status" value="1"/>
</dbReference>
<dbReference type="PANTHER" id="PTHR28554">
    <property type="entry name" value="39S RIBOSOMAL PROTEIN L45, MITOCHONDRIAL"/>
    <property type="match status" value="1"/>
</dbReference>
<keyword evidence="2" id="KW-0809">Transit peptide</keyword>
<evidence type="ECO:0000256" key="1">
    <source>
        <dbReference type="ARBA" id="ARBA00004173"/>
    </source>
</evidence>
<comment type="subcellular location">
    <subcellularLocation>
        <location evidence="1">Mitochondrion</location>
    </subcellularLocation>
</comment>
<organism evidence="5 6">
    <name type="scientific">Malus domestica</name>
    <name type="common">Apple</name>
    <name type="synonym">Pyrus malus</name>
    <dbReference type="NCBI Taxonomy" id="3750"/>
    <lineage>
        <taxon>Eukaryota</taxon>
        <taxon>Viridiplantae</taxon>
        <taxon>Streptophyta</taxon>
        <taxon>Embryophyta</taxon>
        <taxon>Tracheophyta</taxon>
        <taxon>Spermatophyta</taxon>
        <taxon>Magnoliopsida</taxon>
        <taxon>eudicotyledons</taxon>
        <taxon>Gunneridae</taxon>
        <taxon>Pentapetalae</taxon>
        <taxon>rosids</taxon>
        <taxon>fabids</taxon>
        <taxon>Rosales</taxon>
        <taxon>Rosaceae</taxon>
        <taxon>Amygdaloideae</taxon>
        <taxon>Maleae</taxon>
        <taxon>Malus</taxon>
    </lineage>
</organism>
<dbReference type="SUPFAM" id="SSF54427">
    <property type="entry name" value="NTF2-like"/>
    <property type="match status" value="1"/>
</dbReference>
<evidence type="ECO:0000313" key="6">
    <source>
        <dbReference type="Proteomes" id="UP000290289"/>
    </source>
</evidence>
<feature type="region of interest" description="Disordered" evidence="4">
    <location>
        <begin position="320"/>
        <end position="344"/>
    </location>
</feature>
<accession>A0A498K3E2</accession>
<reference evidence="5 6" key="1">
    <citation type="submission" date="2018-10" db="EMBL/GenBank/DDBJ databases">
        <title>A high-quality apple genome assembly.</title>
        <authorList>
            <person name="Hu J."/>
        </authorList>
    </citation>
    <scope>NUCLEOTIDE SEQUENCE [LARGE SCALE GENOMIC DNA]</scope>
    <source>
        <strain evidence="6">cv. HFTH1</strain>
        <tissue evidence="5">Young leaf</tissue>
    </source>
</reference>
<comment type="caution">
    <text evidence="5">The sequence shown here is derived from an EMBL/GenBank/DDBJ whole genome shotgun (WGS) entry which is preliminary data.</text>
</comment>
<name>A0A498K3E2_MALDO</name>
<protein>
    <submittedName>
        <fullName evidence="5">Uncharacterized protein</fullName>
    </submittedName>
</protein>
<dbReference type="EMBL" id="RDQH01000330">
    <property type="protein sequence ID" value="RXI01888.1"/>
    <property type="molecule type" value="Genomic_DNA"/>
</dbReference>
<dbReference type="AlphaFoldDB" id="A0A498K3E2"/>
<proteinExistence type="predicted"/>
<dbReference type="Proteomes" id="UP000290289">
    <property type="component" value="Chromosome 4"/>
</dbReference>
<gene>
    <name evidence="5" type="ORF">DVH24_015237</name>
</gene>
<dbReference type="STRING" id="3750.A0A498K3E2"/>
<dbReference type="InterPro" id="IPR032710">
    <property type="entry name" value="NTF2-like_dom_sf"/>
</dbReference>
<sequence>MAFRSLHQIRALYRTAQIAESSHLLGSSRNYATGISNVPESYSRTVSSCFYEGSHGSLPWSHGSSMTLRSAMAVELPLFLSDTRSLSTQVKAPAQARQMGALRVAMLSSGFIYEPYTPHEKISFFKRWFTRSGCKRTKEDTIIELKNAYAISKLRKKGYSKNLFYKEAINLYKETLRKAGALCTGYDDLRRSSVFSSFQLIYSPSSPDKYSLMANGDKNSLRKAVTEKMFSELLLKLSHYIGVDRNDLEKVFIQLTLAFLTKQKFEAYDSNGAVVAGDKTKEMNRRDEHFHFLGICQRLYNFVTMNQGFKTVKLGPSAISDANPNEAGTKRDRKVHPMTREDETREVSTVAHLAEAPKKMVSINDRVEDIEEAMKLRRKSKSFQKLNSLELGRDEPRALRSILKL</sequence>
<evidence type="ECO:0000256" key="4">
    <source>
        <dbReference type="SAM" id="MobiDB-lite"/>
    </source>
</evidence>
<evidence type="ECO:0000256" key="2">
    <source>
        <dbReference type="ARBA" id="ARBA00022946"/>
    </source>
</evidence>
<evidence type="ECO:0000256" key="3">
    <source>
        <dbReference type="ARBA" id="ARBA00023128"/>
    </source>
</evidence>
<dbReference type="InterPro" id="IPR051975">
    <property type="entry name" value="mtLSU_mL45"/>
</dbReference>
<dbReference type="Gene3D" id="3.10.450.240">
    <property type="match status" value="1"/>
</dbReference>
<dbReference type="GO" id="GO:0005739">
    <property type="term" value="C:mitochondrion"/>
    <property type="evidence" value="ECO:0007669"/>
    <property type="project" value="UniProtKB-SubCell"/>
</dbReference>
<keyword evidence="6" id="KW-1185">Reference proteome</keyword>